<sequence>MSDIIKTFEAISYNRILLEAERPVGKHYAQPIPEIEMPRALSKYNVFSYLQKTALLGANHEGTEAVDLTPQYLS</sequence>
<organism evidence="1 2">
    <name type="scientific">Mucor saturninus</name>
    <dbReference type="NCBI Taxonomy" id="64648"/>
    <lineage>
        <taxon>Eukaryota</taxon>
        <taxon>Fungi</taxon>
        <taxon>Fungi incertae sedis</taxon>
        <taxon>Mucoromycota</taxon>
        <taxon>Mucoromycotina</taxon>
        <taxon>Mucoromycetes</taxon>
        <taxon>Mucorales</taxon>
        <taxon>Mucorineae</taxon>
        <taxon>Mucoraceae</taxon>
        <taxon>Mucor</taxon>
    </lineage>
</organism>
<evidence type="ECO:0000313" key="1">
    <source>
        <dbReference type="EMBL" id="KAG2200172.1"/>
    </source>
</evidence>
<name>A0A8H7QXI3_9FUNG</name>
<comment type="caution">
    <text evidence="1">The sequence shown here is derived from an EMBL/GenBank/DDBJ whole genome shotgun (WGS) entry which is preliminary data.</text>
</comment>
<reference evidence="1" key="1">
    <citation type="submission" date="2020-12" db="EMBL/GenBank/DDBJ databases">
        <title>Metabolic potential, ecology and presence of endohyphal bacteria is reflected in genomic diversity of Mucoromycotina.</title>
        <authorList>
            <person name="Muszewska A."/>
            <person name="Okrasinska A."/>
            <person name="Steczkiewicz K."/>
            <person name="Drgas O."/>
            <person name="Orlowska M."/>
            <person name="Perlinska-Lenart U."/>
            <person name="Aleksandrzak-Piekarczyk T."/>
            <person name="Szatraj K."/>
            <person name="Zielenkiewicz U."/>
            <person name="Pilsyk S."/>
            <person name="Malc E."/>
            <person name="Mieczkowski P."/>
            <person name="Kruszewska J.S."/>
            <person name="Biernat P."/>
            <person name="Pawlowska J."/>
        </authorList>
    </citation>
    <scope>NUCLEOTIDE SEQUENCE</scope>
    <source>
        <strain evidence="1">WA0000017839</strain>
    </source>
</reference>
<proteinExistence type="predicted"/>
<accession>A0A8H7QXI3</accession>
<dbReference type="EMBL" id="JAEPRD010000087">
    <property type="protein sequence ID" value="KAG2200172.1"/>
    <property type="molecule type" value="Genomic_DNA"/>
</dbReference>
<evidence type="ECO:0000313" key="2">
    <source>
        <dbReference type="Proteomes" id="UP000603453"/>
    </source>
</evidence>
<protein>
    <submittedName>
        <fullName evidence="1">Uncharacterized protein</fullName>
    </submittedName>
</protein>
<dbReference type="Proteomes" id="UP000603453">
    <property type="component" value="Unassembled WGS sequence"/>
</dbReference>
<keyword evidence="2" id="KW-1185">Reference proteome</keyword>
<gene>
    <name evidence="1" type="ORF">INT47_012453</name>
</gene>
<dbReference type="AlphaFoldDB" id="A0A8H7QXI3"/>